<dbReference type="SUPFAM" id="SSF51182">
    <property type="entry name" value="RmlC-like cupins"/>
    <property type="match status" value="1"/>
</dbReference>
<dbReference type="InterPro" id="IPR013096">
    <property type="entry name" value="Cupin_2"/>
</dbReference>
<evidence type="ECO:0000313" key="3">
    <source>
        <dbReference type="Proteomes" id="UP000187412"/>
    </source>
</evidence>
<name>A0ABX3H4W3_PAEBO</name>
<feature type="domain" description="Cupin type-2" evidence="1">
    <location>
        <begin position="32"/>
        <end position="100"/>
    </location>
</feature>
<dbReference type="PANTHER" id="PTHR37694:SF1">
    <property type="entry name" value="SLR8022 PROTEIN"/>
    <property type="match status" value="1"/>
</dbReference>
<dbReference type="EMBL" id="MPTB01000033">
    <property type="protein sequence ID" value="OMD43970.1"/>
    <property type="molecule type" value="Genomic_DNA"/>
</dbReference>
<dbReference type="Pfam" id="PF07883">
    <property type="entry name" value="Cupin_2"/>
    <property type="match status" value="1"/>
</dbReference>
<comment type="caution">
    <text evidence="2">The sequence shown here is derived from an EMBL/GenBank/DDBJ whole genome shotgun (WGS) entry which is preliminary data.</text>
</comment>
<proteinExistence type="predicted"/>
<sequence length="114" mass="12683">MEKKTLVEAIQYQEERFTKKILFQKGDSVMFMLNFMPDQQLPAHKHPGADVFILALKGNGIINVNDVEQDLAEGDVIHLAGDESFSYCNNGHQPASLHVVISKVPGPAYTQEIS</sequence>
<gene>
    <name evidence="2" type="ORF">BSK56_23270</name>
</gene>
<dbReference type="Proteomes" id="UP000187412">
    <property type="component" value="Unassembled WGS sequence"/>
</dbReference>
<organism evidence="2 3">
    <name type="scientific">Paenibacillus borealis</name>
    <dbReference type="NCBI Taxonomy" id="160799"/>
    <lineage>
        <taxon>Bacteria</taxon>
        <taxon>Bacillati</taxon>
        <taxon>Bacillota</taxon>
        <taxon>Bacilli</taxon>
        <taxon>Bacillales</taxon>
        <taxon>Paenibacillaceae</taxon>
        <taxon>Paenibacillus</taxon>
    </lineage>
</organism>
<dbReference type="Gene3D" id="2.60.120.10">
    <property type="entry name" value="Jelly Rolls"/>
    <property type="match status" value="1"/>
</dbReference>
<protein>
    <submittedName>
        <fullName evidence="2">Cupin</fullName>
    </submittedName>
</protein>
<dbReference type="PANTHER" id="PTHR37694">
    <property type="entry name" value="SLR8022 PROTEIN"/>
    <property type="match status" value="1"/>
</dbReference>
<evidence type="ECO:0000259" key="1">
    <source>
        <dbReference type="Pfam" id="PF07883"/>
    </source>
</evidence>
<dbReference type="InterPro" id="IPR011051">
    <property type="entry name" value="RmlC_Cupin_sf"/>
</dbReference>
<accession>A0ABX3H4W3</accession>
<reference evidence="2 3" key="1">
    <citation type="submission" date="2016-10" db="EMBL/GenBank/DDBJ databases">
        <title>Paenibacillus species isolates.</title>
        <authorList>
            <person name="Beno S.M."/>
        </authorList>
    </citation>
    <scope>NUCLEOTIDE SEQUENCE [LARGE SCALE GENOMIC DNA]</scope>
    <source>
        <strain evidence="2 3">FSL H7-0744</strain>
    </source>
</reference>
<keyword evidence="3" id="KW-1185">Reference proteome</keyword>
<dbReference type="InterPro" id="IPR014710">
    <property type="entry name" value="RmlC-like_jellyroll"/>
</dbReference>
<evidence type="ECO:0000313" key="2">
    <source>
        <dbReference type="EMBL" id="OMD43970.1"/>
    </source>
</evidence>